<feature type="signal peptide" evidence="1">
    <location>
        <begin position="1"/>
        <end position="28"/>
    </location>
</feature>
<dbReference type="RefSeq" id="WP_075079110.1">
    <property type="nucleotide sequence ID" value="NZ_BDCO01000002.1"/>
</dbReference>
<proteinExistence type="predicted"/>
<dbReference type="AlphaFoldDB" id="A0A146G788"/>
<evidence type="ECO:0000313" key="2">
    <source>
        <dbReference type="EMBL" id="GAT33371.1"/>
    </source>
</evidence>
<evidence type="ECO:0000256" key="1">
    <source>
        <dbReference type="SAM" id="SignalP"/>
    </source>
</evidence>
<evidence type="ECO:0000313" key="3">
    <source>
        <dbReference type="Proteomes" id="UP000076023"/>
    </source>
</evidence>
<dbReference type="Proteomes" id="UP000076023">
    <property type="component" value="Unassembled WGS sequence"/>
</dbReference>
<organism evidence="2 3">
    <name type="scientific">Terrimicrobium sacchariphilum</name>
    <dbReference type="NCBI Taxonomy" id="690879"/>
    <lineage>
        <taxon>Bacteria</taxon>
        <taxon>Pseudomonadati</taxon>
        <taxon>Verrucomicrobiota</taxon>
        <taxon>Terrimicrobiia</taxon>
        <taxon>Terrimicrobiales</taxon>
        <taxon>Terrimicrobiaceae</taxon>
        <taxon>Terrimicrobium</taxon>
    </lineage>
</organism>
<sequence>MLTSPTSSLARIAFLFCCLAFFVPNSPAQTTDSRPGIALVKPQPWSKPTEATVSEFVGYVDRTPEGASGAGYYELKTKQGDKRQVPASRIVKLIVYPDVTVYSRIISASDRETLASAAADLKSTIADYPSTRTYLDPSVKALNKELAQYDAGNVKIDGSWVSRESYIAGQVRGLGGQLRSDIARAQPTSSFDLHTDPRFVGLQDMAATSASAKTLVTELSETYDKLLRAESRQALLASFDSNALAFSEAQGAVERLKSLKPEEDPRSQAFIKKWDASMDMVKQLRSRAEPLAREFDDQMKNVTDVAIPPLASPELLPKINSLDGDVKVFLATKPAPVLINESDLAISLTSISSAFSKLQTLFPAREFLQAKELLDPLVARSSVVGPETKRVAGLLQTYVSERIRDFSRQREEAKILLDSGKQKEALEKFEAAFAVIPDPTVGEQVSQLKEALGLTADKK</sequence>
<evidence type="ECO:0008006" key="4">
    <source>
        <dbReference type="Google" id="ProtNLM"/>
    </source>
</evidence>
<accession>A0A146G788</accession>
<dbReference type="STRING" id="690879.TSACC_21786"/>
<feature type="chain" id="PRO_5007524523" description="LPP20 lipoprotein" evidence="1">
    <location>
        <begin position="29"/>
        <end position="459"/>
    </location>
</feature>
<keyword evidence="3" id="KW-1185">Reference proteome</keyword>
<name>A0A146G788_TERSA</name>
<dbReference type="OrthoDB" id="9817153at2"/>
<dbReference type="InParanoid" id="A0A146G788"/>
<dbReference type="EMBL" id="BDCO01000002">
    <property type="protein sequence ID" value="GAT33371.1"/>
    <property type="molecule type" value="Genomic_DNA"/>
</dbReference>
<comment type="caution">
    <text evidence="2">The sequence shown here is derived from an EMBL/GenBank/DDBJ whole genome shotgun (WGS) entry which is preliminary data.</text>
</comment>
<keyword evidence="1" id="KW-0732">Signal</keyword>
<protein>
    <recommendedName>
        <fullName evidence="4">LPP20 lipoprotein</fullName>
    </recommendedName>
</protein>
<reference evidence="3" key="1">
    <citation type="journal article" date="2017" name="Genome Announc.">
        <title>Draft Genome Sequence of Terrimicrobium sacchariphilum NM-5T, a Facultative Anaerobic Soil Bacterium of the Class Spartobacteria.</title>
        <authorList>
            <person name="Qiu Y.L."/>
            <person name="Tourlousse D.M."/>
            <person name="Matsuura N."/>
            <person name="Ohashi A."/>
            <person name="Sekiguchi Y."/>
        </authorList>
    </citation>
    <scope>NUCLEOTIDE SEQUENCE [LARGE SCALE GENOMIC DNA]</scope>
    <source>
        <strain evidence="3">NM-5</strain>
    </source>
</reference>
<gene>
    <name evidence="2" type="ORF">TSACC_21786</name>
</gene>